<keyword evidence="8" id="KW-0131">Cell cycle</keyword>
<accession>A0A974XFY9</accession>
<evidence type="ECO:0000256" key="5">
    <source>
        <dbReference type="ARBA" id="ARBA00023110"/>
    </source>
</evidence>
<dbReference type="Gene3D" id="3.10.50.40">
    <property type="match status" value="1"/>
</dbReference>
<dbReference type="GO" id="GO:0003755">
    <property type="term" value="F:peptidyl-prolyl cis-trans isomerase activity"/>
    <property type="evidence" value="ECO:0007669"/>
    <property type="project" value="UniProtKB-KW"/>
</dbReference>
<organism evidence="13 14">
    <name type="scientific">Alkalibacter rhizosphaerae</name>
    <dbReference type="NCBI Taxonomy" id="2815577"/>
    <lineage>
        <taxon>Bacteria</taxon>
        <taxon>Bacillati</taxon>
        <taxon>Bacillota</taxon>
        <taxon>Clostridia</taxon>
        <taxon>Eubacteriales</taxon>
        <taxon>Eubacteriaceae</taxon>
        <taxon>Alkalibacter</taxon>
    </lineage>
</organism>
<dbReference type="EMBL" id="CP071444">
    <property type="protein sequence ID" value="QSX09103.1"/>
    <property type="molecule type" value="Genomic_DNA"/>
</dbReference>
<dbReference type="InterPro" id="IPR001179">
    <property type="entry name" value="PPIase_FKBP_dom"/>
</dbReference>
<keyword evidence="4" id="KW-0132">Cell division</keyword>
<dbReference type="InterPro" id="IPR037041">
    <property type="entry name" value="Trigger_fac_C_sf"/>
</dbReference>
<evidence type="ECO:0000259" key="12">
    <source>
        <dbReference type="PROSITE" id="PS50059"/>
    </source>
</evidence>
<dbReference type="FunFam" id="3.10.50.40:FF:000001">
    <property type="entry name" value="Trigger factor"/>
    <property type="match status" value="1"/>
</dbReference>
<keyword evidence="6" id="KW-0143">Chaperone</keyword>
<reference evidence="13" key="1">
    <citation type="submission" date="2021-03" db="EMBL/GenBank/DDBJ databases">
        <title>Alkalibacter marinus sp. nov., isolated from tidal flat sediment.</title>
        <authorList>
            <person name="Namirimu T."/>
            <person name="Yang J.-A."/>
            <person name="Yang S.-H."/>
            <person name="Kim Y.-J."/>
            <person name="Kwon K.K."/>
        </authorList>
    </citation>
    <scope>NUCLEOTIDE SEQUENCE</scope>
    <source>
        <strain evidence="13">ES005</strain>
    </source>
</reference>
<evidence type="ECO:0000256" key="8">
    <source>
        <dbReference type="ARBA" id="ARBA00023306"/>
    </source>
</evidence>
<dbReference type="EC" id="5.2.1.8" evidence="10"/>
<comment type="similarity">
    <text evidence="3">Belongs to the FKBP-type PPIase family. Tig subfamily.</text>
</comment>
<proteinExistence type="inferred from homology"/>
<dbReference type="Gene3D" id="1.10.3120.10">
    <property type="entry name" value="Trigger factor, C-terminal domain"/>
    <property type="match status" value="1"/>
</dbReference>
<evidence type="ECO:0000256" key="6">
    <source>
        <dbReference type="ARBA" id="ARBA00023186"/>
    </source>
</evidence>
<dbReference type="SUPFAM" id="SSF54534">
    <property type="entry name" value="FKBP-like"/>
    <property type="match status" value="1"/>
</dbReference>
<dbReference type="GO" id="GO:0015031">
    <property type="term" value="P:protein transport"/>
    <property type="evidence" value="ECO:0007669"/>
    <property type="project" value="InterPro"/>
</dbReference>
<evidence type="ECO:0000256" key="2">
    <source>
        <dbReference type="ARBA" id="ARBA00004496"/>
    </source>
</evidence>
<evidence type="ECO:0000313" key="13">
    <source>
        <dbReference type="EMBL" id="QSX09103.1"/>
    </source>
</evidence>
<protein>
    <recommendedName>
        <fullName evidence="10">peptidylprolyl isomerase</fullName>
        <ecNumber evidence="10">5.2.1.8</ecNumber>
    </recommendedName>
</protein>
<evidence type="ECO:0000256" key="3">
    <source>
        <dbReference type="ARBA" id="ARBA00005464"/>
    </source>
</evidence>
<dbReference type="Proteomes" id="UP000663499">
    <property type="component" value="Chromosome"/>
</dbReference>
<keyword evidence="14" id="KW-1185">Reference proteome</keyword>
<comment type="subcellular location">
    <subcellularLocation>
        <location evidence="2">Cytoplasm</location>
    </subcellularLocation>
</comment>
<evidence type="ECO:0000256" key="4">
    <source>
        <dbReference type="ARBA" id="ARBA00022618"/>
    </source>
</evidence>
<dbReference type="GO" id="GO:0005737">
    <property type="term" value="C:cytoplasm"/>
    <property type="evidence" value="ECO:0007669"/>
    <property type="project" value="UniProtKB-SubCell"/>
</dbReference>
<comment type="catalytic activity">
    <reaction evidence="1 10">
        <text>[protein]-peptidylproline (omega=180) = [protein]-peptidylproline (omega=0)</text>
        <dbReference type="Rhea" id="RHEA:16237"/>
        <dbReference type="Rhea" id="RHEA-COMP:10747"/>
        <dbReference type="Rhea" id="RHEA-COMP:10748"/>
        <dbReference type="ChEBI" id="CHEBI:83833"/>
        <dbReference type="ChEBI" id="CHEBI:83834"/>
        <dbReference type="EC" id="5.2.1.8"/>
    </reaction>
</comment>
<dbReference type="SUPFAM" id="SSF109998">
    <property type="entry name" value="Triger factor/SurA peptide-binding domain-like"/>
    <property type="match status" value="1"/>
</dbReference>
<feature type="domain" description="PPIase FKBP-type" evidence="12">
    <location>
        <begin position="95"/>
        <end position="179"/>
    </location>
</feature>
<dbReference type="AlphaFoldDB" id="A0A974XFY9"/>
<dbReference type="InterPro" id="IPR027304">
    <property type="entry name" value="Trigger_fact/SurA_dom_sf"/>
</dbReference>
<evidence type="ECO:0000256" key="11">
    <source>
        <dbReference type="SAM" id="SignalP"/>
    </source>
</evidence>
<gene>
    <name evidence="13" type="ORF">J0B03_03270</name>
</gene>
<evidence type="ECO:0000256" key="7">
    <source>
        <dbReference type="ARBA" id="ARBA00023235"/>
    </source>
</evidence>
<dbReference type="RefSeq" id="WP_207300442.1">
    <property type="nucleotide sequence ID" value="NZ_CP071444.1"/>
</dbReference>
<feature type="signal peptide" evidence="11">
    <location>
        <begin position="1"/>
        <end position="18"/>
    </location>
</feature>
<dbReference type="Pfam" id="PF00254">
    <property type="entry name" value="FKBP_C"/>
    <property type="match status" value="1"/>
</dbReference>
<dbReference type="PROSITE" id="PS51257">
    <property type="entry name" value="PROKAR_LIPOPROTEIN"/>
    <property type="match status" value="1"/>
</dbReference>
<dbReference type="InterPro" id="IPR046357">
    <property type="entry name" value="PPIase_dom_sf"/>
</dbReference>
<comment type="function">
    <text evidence="9">Involved in protein export. Acts as a chaperone by maintaining the newly synthesized protein in an open conformation. Functions as a peptidyl-prolyl cis-trans isomerase.</text>
</comment>
<evidence type="ECO:0000256" key="1">
    <source>
        <dbReference type="ARBA" id="ARBA00000971"/>
    </source>
</evidence>
<dbReference type="GO" id="GO:0006457">
    <property type="term" value="P:protein folding"/>
    <property type="evidence" value="ECO:0007669"/>
    <property type="project" value="InterPro"/>
</dbReference>
<dbReference type="KEGG" id="alka:J0B03_03270"/>
<feature type="chain" id="PRO_5039498503" description="peptidylprolyl isomerase" evidence="11">
    <location>
        <begin position="19"/>
        <end position="357"/>
    </location>
</feature>
<dbReference type="Pfam" id="PF05698">
    <property type="entry name" value="Trigger_C"/>
    <property type="match status" value="1"/>
</dbReference>
<name>A0A974XFY9_9FIRM</name>
<keyword evidence="5 10" id="KW-0697">Rotamase</keyword>
<evidence type="ECO:0000256" key="9">
    <source>
        <dbReference type="ARBA" id="ARBA00024849"/>
    </source>
</evidence>
<keyword evidence="7 10" id="KW-0413">Isomerase</keyword>
<dbReference type="InterPro" id="IPR008880">
    <property type="entry name" value="Trigger_fac_C"/>
</dbReference>
<dbReference type="PROSITE" id="PS50059">
    <property type="entry name" value="FKBP_PPIASE"/>
    <property type="match status" value="1"/>
</dbReference>
<evidence type="ECO:0000256" key="10">
    <source>
        <dbReference type="PROSITE-ProRule" id="PRU00277"/>
    </source>
</evidence>
<sequence>MKKIALFLLLAGILTVAACSTTDDEEFGYSKGIDEDGYWKGITATDHVELVDIGSIEIPAEVHEVSKESLDEQINSVLAYFSKEEQVKDRPVESGDKVNIDYVGTVDGEAFEGGDTQGNGTDVVIGETQYIDDFLDQLIGKMPGETFDINVTFPDDYGVEELNGKDAVFRTTVNHISISNTPEPTDAFVAENLQETYGWTTVKEMEEGFTKELQDTSVSLYIQDYIVQNSEILETPETLITYQENAMVEYYKEYAKSSEMELDAFLSAYVGVENTETLLETYADDHVKAANYYLILQAIAESQKVTVTDEDITNYFKKNMELDDYSELEEHYGLPFIKMSVLQQKVLDTVVENATFK</sequence>
<keyword evidence="11" id="KW-0732">Signal</keyword>
<evidence type="ECO:0000313" key="14">
    <source>
        <dbReference type="Proteomes" id="UP000663499"/>
    </source>
</evidence>
<dbReference type="GO" id="GO:0051301">
    <property type="term" value="P:cell division"/>
    <property type="evidence" value="ECO:0007669"/>
    <property type="project" value="UniProtKB-KW"/>
</dbReference>